<name>A0A9D2AU30_9FIRM</name>
<organism evidence="8 9">
    <name type="scientific">Candidatus Borkfalkia faecavium</name>
    <dbReference type="NCBI Taxonomy" id="2838508"/>
    <lineage>
        <taxon>Bacteria</taxon>
        <taxon>Bacillati</taxon>
        <taxon>Bacillota</taxon>
        <taxon>Clostridia</taxon>
        <taxon>Christensenellales</taxon>
        <taxon>Christensenellaceae</taxon>
        <taxon>Candidatus Borkfalkia</taxon>
    </lineage>
</organism>
<keyword evidence="2" id="KW-0813">Transport</keyword>
<dbReference type="InterPro" id="IPR002528">
    <property type="entry name" value="MATE_fam"/>
</dbReference>
<evidence type="ECO:0000256" key="1">
    <source>
        <dbReference type="ARBA" id="ARBA00004651"/>
    </source>
</evidence>
<proteinExistence type="predicted"/>
<feature type="transmembrane region" description="Helical" evidence="7">
    <location>
        <begin position="324"/>
        <end position="351"/>
    </location>
</feature>
<dbReference type="AlphaFoldDB" id="A0A9D2AU30"/>
<evidence type="ECO:0000313" key="8">
    <source>
        <dbReference type="EMBL" id="HIX50317.1"/>
    </source>
</evidence>
<protein>
    <submittedName>
        <fullName evidence="8">MATE family efflux transporter</fullName>
    </submittedName>
</protein>
<feature type="transmembrane region" description="Helical" evidence="7">
    <location>
        <begin position="61"/>
        <end position="82"/>
    </location>
</feature>
<comment type="subcellular location">
    <subcellularLocation>
        <location evidence="1">Cell membrane</location>
        <topology evidence="1">Multi-pass membrane protein</topology>
    </subcellularLocation>
</comment>
<feature type="transmembrane region" description="Helical" evidence="7">
    <location>
        <begin position="421"/>
        <end position="442"/>
    </location>
</feature>
<feature type="transmembrane region" description="Helical" evidence="7">
    <location>
        <begin position="172"/>
        <end position="192"/>
    </location>
</feature>
<feature type="transmembrane region" description="Helical" evidence="7">
    <location>
        <begin position="140"/>
        <end position="160"/>
    </location>
</feature>
<reference evidence="8" key="1">
    <citation type="journal article" date="2021" name="PeerJ">
        <title>Extensive microbial diversity within the chicken gut microbiome revealed by metagenomics and culture.</title>
        <authorList>
            <person name="Gilroy R."/>
            <person name="Ravi A."/>
            <person name="Getino M."/>
            <person name="Pursley I."/>
            <person name="Horton D.L."/>
            <person name="Alikhan N.F."/>
            <person name="Baker D."/>
            <person name="Gharbi K."/>
            <person name="Hall N."/>
            <person name="Watson M."/>
            <person name="Adriaenssens E.M."/>
            <person name="Foster-Nyarko E."/>
            <person name="Jarju S."/>
            <person name="Secka A."/>
            <person name="Antonio M."/>
            <person name="Oren A."/>
            <person name="Chaudhuri R.R."/>
            <person name="La Ragione R."/>
            <person name="Hildebrand F."/>
            <person name="Pallen M.J."/>
        </authorList>
    </citation>
    <scope>NUCLEOTIDE SEQUENCE</scope>
    <source>
        <strain evidence="8">2189</strain>
    </source>
</reference>
<dbReference type="InterPro" id="IPR048279">
    <property type="entry name" value="MdtK-like"/>
</dbReference>
<keyword evidence="5 7" id="KW-1133">Transmembrane helix</keyword>
<comment type="caution">
    <text evidence="8">The sequence shown here is derived from an EMBL/GenBank/DDBJ whole genome shotgun (WGS) entry which is preliminary data.</text>
</comment>
<dbReference type="PANTHER" id="PTHR43549:SF3">
    <property type="entry name" value="MULTIDRUG RESISTANCE PROTEIN YPNP-RELATED"/>
    <property type="match status" value="1"/>
</dbReference>
<dbReference type="GO" id="GO:0005886">
    <property type="term" value="C:plasma membrane"/>
    <property type="evidence" value="ECO:0007669"/>
    <property type="project" value="UniProtKB-SubCell"/>
</dbReference>
<evidence type="ECO:0000256" key="6">
    <source>
        <dbReference type="ARBA" id="ARBA00023136"/>
    </source>
</evidence>
<dbReference type="PIRSF" id="PIRSF006603">
    <property type="entry name" value="DinF"/>
    <property type="match status" value="1"/>
</dbReference>
<feature type="transmembrane region" description="Helical" evidence="7">
    <location>
        <begin position="198"/>
        <end position="220"/>
    </location>
</feature>
<dbReference type="CDD" id="cd13138">
    <property type="entry name" value="MATE_yoeA_like"/>
    <property type="match status" value="1"/>
</dbReference>
<dbReference type="InterPro" id="IPR052031">
    <property type="entry name" value="Membrane_Transporter-Flippase"/>
</dbReference>
<sequence>MHKDRAKRALSMTQGPLLKNILLFSLPLMFSNVLQVLFNMSDVAVVGRFGSAGALGAVGSTTTYVALFTGLLIGMGTGINAVMAQRLGAEDEEGSARAAHTALIVSAAFGLLVAALAMGLARPVLLLMGTKPQFLEGALLYVYIYFTGAAGTALYNCGNGIFSADGDTRKPLLFLTAAGVTNILLNLFFVIVCNMSVAGVALASTISQWLSCALILTALARARRAYRLRLSRLRIDPAFAKSVLATGIPAGIQNAIFQLANLFIQAGINTFDGTVVEGNSAAVNADTIVFELMAAFYTGCTSFIGQNFGAGKAERILPCYFVSLLYSFGSGLVCGLLLFACAGAFLSIFTGEAAVIEAGRQRLAVMCFSYALSAFMDNTIAAARGLGKTVVPTVVVILGSCVFRVFWVYCIFPLAGTTTMLYLLYPVSWTITAAAEIAYFAFAYRRAKRVLQPQGN</sequence>
<feature type="transmembrane region" description="Helical" evidence="7">
    <location>
        <begin position="21"/>
        <end position="41"/>
    </location>
</feature>
<evidence type="ECO:0000256" key="2">
    <source>
        <dbReference type="ARBA" id="ARBA00022448"/>
    </source>
</evidence>
<dbReference type="PANTHER" id="PTHR43549">
    <property type="entry name" value="MULTIDRUG RESISTANCE PROTEIN YPNP-RELATED"/>
    <property type="match status" value="1"/>
</dbReference>
<dbReference type="GO" id="GO:0042910">
    <property type="term" value="F:xenobiotic transmembrane transporter activity"/>
    <property type="evidence" value="ECO:0007669"/>
    <property type="project" value="InterPro"/>
</dbReference>
<accession>A0A9D2AU30</accession>
<evidence type="ECO:0000256" key="7">
    <source>
        <dbReference type="SAM" id="Phobius"/>
    </source>
</evidence>
<dbReference type="Proteomes" id="UP000886847">
    <property type="component" value="Unassembled WGS sequence"/>
</dbReference>
<feature type="transmembrane region" description="Helical" evidence="7">
    <location>
        <begin position="102"/>
        <end position="120"/>
    </location>
</feature>
<keyword evidence="3" id="KW-1003">Cell membrane</keyword>
<keyword evidence="6 7" id="KW-0472">Membrane</keyword>
<reference evidence="8" key="2">
    <citation type="submission" date="2021-04" db="EMBL/GenBank/DDBJ databases">
        <authorList>
            <person name="Gilroy R."/>
        </authorList>
    </citation>
    <scope>NUCLEOTIDE SEQUENCE</scope>
    <source>
        <strain evidence="8">2189</strain>
    </source>
</reference>
<dbReference type="NCBIfam" id="TIGR00797">
    <property type="entry name" value="matE"/>
    <property type="match status" value="1"/>
</dbReference>
<dbReference type="GO" id="GO:0015297">
    <property type="term" value="F:antiporter activity"/>
    <property type="evidence" value="ECO:0007669"/>
    <property type="project" value="InterPro"/>
</dbReference>
<evidence type="ECO:0000256" key="4">
    <source>
        <dbReference type="ARBA" id="ARBA00022692"/>
    </source>
</evidence>
<feature type="transmembrane region" description="Helical" evidence="7">
    <location>
        <begin position="390"/>
        <end position="415"/>
    </location>
</feature>
<gene>
    <name evidence="8" type="ORF">H9851_03440</name>
</gene>
<feature type="transmembrane region" description="Helical" evidence="7">
    <location>
        <begin position="363"/>
        <end position="383"/>
    </location>
</feature>
<evidence type="ECO:0000256" key="3">
    <source>
        <dbReference type="ARBA" id="ARBA00022475"/>
    </source>
</evidence>
<dbReference type="EMBL" id="DXEW01000017">
    <property type="protein sequence ID" value="HIX50317.1"/>
    <property type="molecule type" value="Genomic_DNA"/>
</dbReference>
<evidence type="ECO:0000256" key="5">
    <source>
        <dbReference type="ARBA" id="ARBA00022989"/>
    </source>
</evidence>
<keyword evidence="4 7" id="KW-0812">Transmembrane</keyword>
<evidence type="ECO:0000313" key="9">
    <source>
        <dbReference type="Proteomes" id="UP000886847"/>
    </source>
</evidence>
<dbReference type="Pfam" id="PF01554">
    <property type="entry name" value="MatE"/>
    <property type="match status" value="2"/>
</dbReference>